<dbReference type="EMBL" id="APJX01000012">
    <property type="protein sequence ID" value="EMS77823.1"/>
    <property type="molecule type" value="Genomic_DNA"/>
</dbReference>
<evidence type="ECO:0000313" key="1">
    <source>
        <dbReference type="EMBL" id="EMS77823.1"/>
    </source>
</evidence>
<keyword evidence="2" id="KW-1185">Reference proteome</keyword>
<name>S0FRX4_9BACT</name>
<gene>
    <name evidence="1" type="ORF">Dpo_12c01010</name>
</gene>
<dbReference type="PANTHER" id="PTHR38664:SF1">
    <property type="entry name" value="SLR0058 PROTEIN"/>
    <property type="match status" value="1"/>
</dbReference>
<dbReference type="OrthoDB" id="198919at2"/>
<dbReference type="Proteomes" id="UP000014216">
    <property type="component" value="Unassembled WGS sequence"/>
</dbReference>
<sequence length="100" mass="11743">MFEYVKKSLLTGVGMALRSKSEIKELAEELAKSTQMSQAEAKEFLEECQHRYEDARVKLDRRMEETVEKILKRLDLPTRADIRDLNTRIDDLVKKIEARD</sequence>
<evidence type="ECO:0000313" key="2">
    <source>
        <dbReference type="Proteomes" id="UP000014216"/>
    </source>
</evidence>
<comment type="caution">
    <text evidence="1">The sequence shown here is derived from an EMBL/GenBank/DDBJ whole genome shotgun (WGS) entry which is preliminary data.</text>
</comment>
<organism evidence="1 2">
    <name type="scientific">Desulfotignum phosphitoxidans DSM 13687</name>
    <dbReference type="NCBI Taxonomy" id="1286635"/>
    <lineage>
        <taxon>Bacteria</taxon>
        <taxon>Pseudomonadati</taxon>
        <taxon>Thermodesulfobacteriota</taxon>
        <taxon>Desulfobacteria</taxon>
        <taxon>Desulfobacterales</taxon>
        <taxon>Desulfobacteraceae</taxon>
        <taxon>Desulfotignum</taxon>
    </lineage>
</organism>
<accession>S0FRX4</accession>
<protein>
    <recommendedName>
        <fullName evidence="3">Polyhydroxyalkanoate synthesis regulator phasin</fullName>
    </recommendedName>
</protein>
<proteinExistence type="predicted"/>
<dbReference type="AlphaFoldDB" id="S0FRX4"/>
<dbReference type="Pfam" id="PF05597">
    <property type="entry name" value="Phasin"/>
    <property type="match status" value="1"/>
</dbReference>
<dbReference type="RefSeq" id="WP_006968261.1">
    <property type="nucleotide sequence ID" value="NZ_APJX01000012.1"/>
</dbReference>
<dbReference type="PANTHER" id="PTHR38664">
    <property type="entry name" value="SLR0058 PROTEIN"/>
    <property type="match status" value="1"/>
</dbReference>
<evidence type="ECO:0008006" key="3">
    <source>
        <dbReference type="Google" id="ProtNLM"/>
    </source>
</evidence>
<dbReference type="InterPro" id="IPR008769">
    <property type="entry name" value="PhaF_PhaI"/>
</dbReference>
<reference evidence="1 2" key="1">
    <citation type="journal article" date="2013" name="Genome Announc.">
        <title>Draft Genome Sequence of Desulfotignum phosphitoxidans DSM 13687 Strain FiPS-3.</title>
        <authorList>
            <person name="Poehlein A."/>
            <person name="Daniel R."/>
            <person name="Simeonova D.D."/>
        </authorList>
    </citation>
    <scope>NUCLEOTIDE SEQUENCE [LARGE SCALE GENOMIC DNA]</scope>
    <source>
        <strain evidence="1 2">DSM 13687</strain>
    </source>
</reference>